<sequence length="203" mass="22394">MGGVANRVAFMDHLPSSLVHVGILFSGNGSNMQNLIEQLHKKSFVRTSNSQPLILDVTLCASNNPKAYGIVRCEKLGVPCVVISSEEELMQALVRCHVILLAGYMKILSPLFVKHYPTLNIHPSFLPHHKGKDAILKSFESQEGMGVSVHWVTEELDGGPIILQEPLARESNDTLESFTQRVHALEHQLYPKALLKALGLCHA</sequence>
<evidence type="ECO:0000313" key="6">
    <source>
        <dbReference type="EMBL" id="TSA83793.1"/>
    </source>
</evidence>
<evidence type="ECO:0000313" key="7">
    <source>
        <dbReference type="Proteomes" id="UP000319322"/>
    </source>
</evidence>
<keyword evidence="4" id="KW-0658">Purine biosynthesis</keyword>
<dbReference type="EC" id="2.1.2.2" evidence="2"/>
<dbReference type="InterPro" id="IPR004607">
    <property type="entry name" value="GART"/>
</dbReference>
<evidence type="ECO:0000256" key="3">
    <source>
        <dbReference type="ARBA" id="ARBA00022679"/>
    </source>
</evidence>
<dbReference type="SUPFAM" id="SSF53328">
    <property type="entry name" value="Formyltransferase"/>
    <property type="match status" value="1"/>
</dbReference>
<comment type="pathway">
    <text evidence="1">Purine metabolism; IMP biosynthesis via de novo pathway; N(2)-formyl-N(1)-(5-phospho-D-ribosyl)glycinamide from N(1)-(5-phospho-D-ribosyl)glycinamide (10-formyl THF route): step 1/1.</text>
</comment>
<gene>
    <name evidence="6" type="ORF">FNE76_04985</name>
</gene>
<dbReference type="Proteomes" id="UP000319322">
    <property type="component" value="Unassembled WGS sequence"/>
</dbReference>
<feature type="domain" description="Formyl transferase N-terminal" evidence="5">
    <location>
        <begin position="23"/>
        <end position="194"/>
    </location>
</feature>
<proteinExistence type="predicted"/>
<reference evidence="6 7" key="2">
    <citation type="submission" date="2019-07" db="EMBL/GenBank/DDBJ databases">
        <title>Helicobacter labacensis sp. nov., Helicobacter mehlei sp. nov. and Helicobacter vulpis sp. nov., isolated from gastric mucosa of red fox (Vulpis vulpis).</title>
        <authorList>
            <person name="Kusar D."/>
            <person name="Gruntar I."/>
            <person name="Pate M."/>
            <person name="Zajc U."/>
            <person name="Ocepek M."/>
        </authorList>
    </citation>
    <scope>NUCLEOTIDE SEQUENCE [LARGE SCALE GENOMIC DNA]</scope>
    <source>
        <strain evidence="6 7">L8b</strain>
    </source>
</reference>
<protein>
    <recommendedName>
        <fullName evidence="2">phosphoribosylglycinamide formyltransferase 1</fullName>
        <ecNumber evidence="2">2.1.2.2</ecNumber>
    </recommendedName>
</protein>
<keyword evidence="7" id="KW-1185">Reference proteome</keyword>
<dbReference type="GO" id="GO:0004644">
    <property type="term" value="F:phosphoribosylglycinamide formyltransferase activity"/>
    <property type="evidence" value="ECO:0007669"/>
    <property type="project" value="UniProtKB-EC"/>
</dbReference>
<dbReference type="OrthoDB" id="9806170at2"/>
<dbReference type="Pfam" id="PF00551">
    <property type="entry name" value="Formyl_trans_N"/>
    <property type="match status" value="1"/>
</dbReference>
<dbReference type="PANTHER" id="PTHR43369:SF2">
    <property type="entry name" value="PHOSPHORIBOSYLGLYCINAMIDE FORMYLTRANSFERASE"/>
    <property type="match status" value="1"/>
</dbReference>
<evidence type="ECO:0000256" key="4">
    <source>
        <dbReference type="ARBA" id="ARBA00022755"/>
    </source>
</evidence>
<dbReference type="AlphaFoldDB" id="A0A553UUC3"/>
<organism evidence="6 7">
    <name type="scientific">Helicobacter mehlei</name>
    <dbReference type="NCBI Taxonomy" id="2316080"/>
    <lineage>
        <taxon>Bacteria</taxon>
        <taxon>Pseudomonadati</taxon>
        <taxon>Campylobacterota</taxon>
        <taxon>Epsilonproteobacteria</taxon>
        <taxon>Campylobacterales</taxon>
        <taxon>Helicobacteraceae</taxon>
        <taxon>Helicobacter</taxon>
    </lineage>
</organism>
<comment type="caution">
    <text evidence="6">The sequence shown here is derived from an EMBL/GenBank/DDBJ whole genome shotgun (WGS) entry which is preliminary data.</text>
</comment>
<evidence type="ECO:0000259" key="5">
    <source>
        <dbReference type="Pfam" id="PF00551"/>
    </source>
</evidence>
<name>A0A553UUC3_9HELI</name>
<reference evidence="6 7" key="3">
    <citation type="submission" date="2019-07" db="EMBL/GenBank/DDBJ databases">
        <authorList>
            <person name="Papic B."/>
        </authorList>
    </citation>
    <scope>NUCLEOTIDE SEQUENCE [LARGE SCALE GENOMIC DNA]</scope>
    <source>
        <strain evidence="6 7">L8b</strain>
    </source>
</reference>
<accession>A0A553UUC3</accession>
<dbReference type="RefSeq" id="WP_120947458.1">
    <property type="nucleotide sequence ID" value="NZ_QXQP01000002.1"/>
</dbReference>
<evidence type="ECO:0000256" key="1">
    <source>
        <dbReference type="ARBA" id="ARBA00005054"/>
    </source>
</evidence>
<dbReference type="GO" id="GO:0006189">
    <property type="term" value="P:'de novo' IMP biosynthetic process"/>
    <property type="evidence" value="ECO:0007669"/>
    <property type="project" value="InterPro"/>
</dbReference>
<dbReference type="PANTHER" id="PTHR43369">
    <property type="entry name" value="PHOSPHORIBOSYLGLYCINAMIDE FORMYLTRANSFERASE"/>
    <property type="match status" value="1"/>
</dbReference>
<dbReference type="EMBL" id="VKGC01000010">
    <property type="protein sequence ID" value="TSA83793.1"/>
    <property type="molecule type" value="Genomic_DNA"/>
</dbReference>
<keyword evidence="3 6" id="KW-0808">Transferase</keyword>
<dbReference type="CDD" id="cd08645">
    <property type="entry name" value="FMT_core_GART"/>
    <property type="match status" value="1"/>
</dbReference>
<dbReference type="InterPro" id="IPR036477">
    <property type="entry name" value="Formyl_transf_N_sf"/>
</dbReference>
<reference evidence="7" key="1">
    <citation type="submission" date="2019-07" db="EMBL/GenBank/DDBJ databases">
        <title>Helicobacter labacensis sp. nov., Helicobacter mehlei sp. nov. and Helicobacter vulpis sp. nov., isolated from gastric mucosa of red fox (Vulpis vulpis).</title>
        <authorList>
            <person name="Papic B."/>
        </authorList>
    </citation>
    <scope>NUCLEOTIDE SEQUENCE [LARGE SCALE GENOMIC DNA]</scope>
    <source>
        <strain evidence="7">L8b</strain>
    </source>
</reference>
<dbReference type="GO" id="GO:0005737">
    <property type="term" value="C:cytoplasm"/>
    <property type="evidence" value="ECO:0007669"/>
    <property type="project" value="TreeGrafter"/>
</dbReference>
<dbReference type="InterPro" id="IPR002376">
    <property type="entry name" value="Formyl_transf_N"/>
</dbReference>
<evidence type="ECO:0000256" key="2">
    <source>
        <dbReference type="ARBA" id="ARBA00012254"/>
    </source>
</evidence>
<dbReference type="Gene3D" id="3.40.50.170">
    <property type="entry name" value="Formyl transferase, N-terminal domain"/>
    <property type="match status" value="1"/>
</dbReference>